<evidence type="ECO:0000256" key="7">
    <source>
        <dbReference type="ARBA" id="ARBA00022997"/>
    </source>
</evidence>
<dbReference type="GO" id="GO:0006526">
    <property type="term" value="P:L-arginine biosynthetic process"/>
    <property type="evidence" value="ECO:0007669"/>
    <property type="project" value="TreeGrafter"/>
</dbReference>
<dbReference type="NCBIfam" id="TIGR01887">
    <property type="entry name" value="dipeptidaselike"/>
    <property type="match status" value="1"/>
</dbReference>
<dbReference type="GO" id="GO:0016805">
    <property type="term" value="F:dipeptidase activity"/>
    <property type="evidence" value="ECO:0007669"/>
    <property type="project" value="UniProtKB-KW"/>
</dbReference>
<evidence type="ECO:0000256" key="3">
    <source>
        <dbReference type="ARBA" id="ARBA00022670"/>
    </source>
</evidence>
<evidence type="ECO:0000313" key="9">
    <source>
        <dbReference type="EMBL" id="KRN93460.1"/>
    </source>
</evidence>
<evidence type="ECO:0000313" key="10">
    <source>
        <dbReference type="Proteomes" id="UP000051859"/>
    </source>
</evidence>
<dbReference type="RefSeq" id="WP_057803593.1">
    <property type="nucleotide sequence ID" value="NZ_JQBX01000014.1"/>
</dbReference>
<dbReference type="CDD" id="cd03888">
    <property type="entry name" value="M20_PepV"/>
    <property type="match status" value="1"/>
</dbReference>
<sequence length="466" mass="51589">MTIDWKAEVDSRKDVMLERLIELLKIDSSRDTEHATKEAPLGPGPQKALEKMLSFAKEDGFETKNIENVAGHIEYGDGDEILGILGHMDEVPAGEGWETDPFEPVIKNNRIYARGSSDDKGPSMAAYLGLQIVKELGLPVSKKIRLIFGTDEESEWYGMNRYLEVERTPDFGFSPDAEFPIINGEKGIASFKIELPKSDEDGSLILKSFVSGIKENMIPRDATAVVIANDNIDVVTLKKAYDDFLVENNLTGEISVNANELKFFLIGKSAHALEPKAGLNAATFLATFLKDRVESDYLKMIADQMHLDSRGHKLTINSVDAKMGDLTVTPDLFKYEMGKPSYVIINVRYPQSTDADTIIRKTAESLAGFKAKVIMHGHAQGPHYVPADDPLVKTLLSIYEEHTGEKGQEQVIGGGTYGRILERGVAFGAQFPGRENVMHQANEYMEIDDIVNAAVIYAHAIYELAK</sequence>
<dbReference type="GO" id="GO:0008237">
    <property type="term" value="F:metallopeptidase activity"/>
    <property type="evidence" value="ECO:0007669"/>
    <property type="project" value="UniProtKB-KW"/>
</dbReference>
<dbReference type="PROSITE" id="PS00759">
    <property type="entry name" value="ARGE_DAPE_CPG2_2"/>
    <property type="match status" value="1"/>
</dbReference>
<dbReference type="SUPFAM" id="SSF55031">
    <property type="entry name" value="Bacterial exopeptidase dimerisation domain"/>
    <property type="match status" value="1"/>
</dbReference>
<dbReference type="GO" id="GO:0006508">
    <property type="term" value="P:proteolysis"/>
    <property type="evidence" value="ECO:0007669"/>
    <property type="project" value="UniProtKB-KW"/>
</dbReference>
<dbReference type="EMBL" id="JQBX01000014">
    <property type="protein sequence ID" value="KRN93460.1"/>
    <property type="molecule type" value="Genomic_DNA"/>
</dbReference>
<comment type="similarity">
    <text evidence="2">Belongs to the peptidase M20A family.</text>
</comment>
<keyword evidence="8" id="KW-0482">Metalloprotease</keyword>
<dbReference type="PANTHER" id="PTHR43808">
    <property type="entry name" value="ACETYLORNITHINE DEACETYLASE"/>
    <property type="match status" value="1"/>
</dbReference>
<evidence type="ECO:0000256" key="2">
    <source>
        <dbReference type="ARBA" id="ARBA00006247"/>
    </source>
</evidence>
<dbReference type="Pfam" id="PF01546">
    <property type="entry name" value="Peptidase_M20"/>
    <property type="match status" value="1"/>
</dbReference>
<keyword evidence="6" id="KW-0862">Zinc</keyword>
<dbReference type="NCBIfam" id="NF005591">
    <property type="entry name" value="PRK07318.1"/>
    <property type="match status" value="1"/>
</dbReference>
<dbReference type="Gene3D" id="3.40.630.10">
    <property type="entry name" value="Zn peptidases"/>
    <property type="match status" value="1"/>
</dbReference>
<dbReference type="InterPro" id="IPR001261">
    <property type="entry name" value="ArgE/DapE_CS"/>
</dbReference>
<comment type="cofactor">
    <cofactor evidence="1">
        <name>Zn(2+)</name>
        <dbReference type="ChEBI" id="CHEBI:29105"/>
    </cofactor>
</comment>
<keyword evidence="7" id="KW-0224">Dipeptidase</keyword>
<dbReference type="InterPro" id="IPR050072">
    <property type="entry name" value="Peptidase_M20A"/>
</dbReference>
<protein>
    <submittedName>
        <fullName evidence="9">Dipeptidase PepV</fullName>
    </submittedName>
</protein>
<evidence type="ECO:0000256" key="8">
    <source>
        <dbReference type="ARBA" id="ARBA00023049"/>
    </source>
</evidence>
<evidence type="ECO:0000256" key="5">
    <source>
        <dbReference type="ARBA" id="ARBA00022801"/>
    </source>
</evidence>
<keyword evidence="10" id="KW-1185">Reference proteome</keyword>
<dbReference type="Proteomes" id="UP000051859">
    <property type="component" value="Unassembled WGS sequence"/>
</dbReference>
<dbReference type="AlphaFoldDB" id="A0A0R2L4G1"/>
<dbReference type="STRING" id="331679.IV81_GL000460"/>
<keyword evidence="4" id="KW-0479">Metal-binding</keyword>
<organism evidence="9 10">
    <name type="scientific">Pediococcus stilesii</name>
    <dbReference type="NCBI Taxonomy" id="331679"/>
    <lineage>
        <taxon>Bacteria</taxon>
        <taxon>Bacillati</taxon>
        <taxon>Bacillota</taxon>
        <taxon>Bacilli</taxon>
        <taxon>Lactobacillales</taxon>
        <taxon>Lactobacillaceae</taxon>
        <taxon>Pediococcus</taxon>
    </lineage>
</organism>
<evidence type="ECO:0000256" key="6">
    <source>
        <dbReference type="ARBA" id="ARBA00022833"/>
    </source>
</evidence>
<evidence type="ECO:0000256" key="4">
    <source>
        <dbReference type="ARBA" id="ARBA00022723"/>
    </source>
</evidence>
<dbReference type="SUPFAM" id="SSF53187">
    <property type="entry name" value="Zn-dependent exopeptidases"/>
    <property type="match status" value="1"/>
</dbReference>
<name>A0A0R2L4G1_9LACO</name>
<dbReference type="GO" id="GO:0008270">
    <property type="term" value="F:zinc ion binding"/>
    <property type="evidence" value="ECO:0007669"/>
    <property type="project" value="InterPro"/>
</dbReference>
<keyword evidence="5" id="KW-0378">Hydrolase</keyword>
<dbReference type="Gene3D" id="3.30.70.360">
    <property type="match status" value="2"/>
</dbReference>
<keyword evidence="3" id="KW-0645">Protease</keyword>
<dbReference type="InterPro" id="IPR036264">
    <property type="entry name" value="Bact_exopeptidase_dim_dom"/>
</dbReference>
<evidence type="ECO:0000256" key="1">
    <source>
        <dbReference type="ARBA" id="ARBA00001947"/>
    </source>
</evidence>
<accession>A0A0R2L4G1</accession>
<dbReference type="PATRIC" id="fig|331679.3.peg.466"/>
<proteinExistence type="inferred from homology"/>
<gene>
    <name evidence="9" type="ORF">IV81_GL000460</name>
</gene>
<reference evidence="9 10" key="1">
    <citation type="journal article" date="2015" name="Genome Announc.">
        <title>Expanding the biotechnology potential of lactobacilli through comparative genomics of 213 strains and associated genera.</title>
        <authorList>
            <person name="Sun Z."/>
            <person name="Harris H.M."/>
            <person name="McCann A."/>
            <person name="Guo C."/>
            <person name="Argimon S."/>
            <person name="Zhang W."/>
            <person name="Yang X."/>
            <person name="Jeffery I.B."/>
            <person name="Cooney J.C."/>
            <person name="Kagawa T.F."/>
            <person name="Liu W."/>
            <person name="Song Y."/>
            <person name="Salvetti E."/>
            <person name="Wrobel A."/>
            <person name="Rasinkangas P."/>
            <person name="Parkhill J."/>
            <person name="Rea M.C."/>
            <person name="O'Sullivan O."/>
            <person name="Ritari J."/>
            <person name="Douillard F.P."/>
            <person name="Paul Ross R."/>
            <person name="Yang R."/>
            <person name="Briner A.E."/>
            <person name="Felis G.E."/>
            <person name="de Vos W.M."/>
            <person name="Barrangou R."/>
            <person name="Klaenhammer T.R."/>
            <person name="Caufield P.W."/>
            <person name="Cui Y."/>
            <person name="Zhang H."/>
            <person name="O'Toole P.W."/>
        </authorList>
    </citation>
    <scope>NUCLEOTIDE SEQUENCE [LARGE SCALE GENOMIC DNA]</scope>
    <source>
        <strain evidence="9 10">DSM 18001</strain>
    </source>
</reference>
<dbReference type="InterPro" id="IPR010964">
    <property type="entry name" value="M20A_pepV-rel"/>
</dbReference>
<dbReference type="InterPro" id="IPR002933">
    <property type="entry name" value="Peptidase_M20"/>
</dbReference>
<dbReference type="GO" id="GO:0008777">
    <property type="term" value="F:acetylornithine deacetylase activity"/>
    <property type="evidence" value="ECO:0007669"/>
    <property type="project" value="TreeGrafter"/>
</dbReference>
<dbReference type="PANTHER" id="PTHR43808:SF31">
    <property type="entry name" value="N-ACETYL-L-CITRULLINE DEACETYLASE"/>
    <property type="match status" value="1"/>
</dbReference>
<comment type="caution">
    <text evidence="9">The sequence shown here is derived from an EMBL/GenBank/DDBJ whole genome shotgun (WGS) entry which is preliminary data.</text>
</comment>